<evidence type="ECO:0008006" key="11">
    <source>
        <dbReference type="Google" id="ProtNLM"/>
    </source>
</evidence>
<dbReference type="AlphaFoldDB" id="A0A413VE03"/>
<evidence type="ECO:0000313" key="10">
    <source>
        <dbReference type="Proteomes" id="UP000284379"/>
    </source>
</evidence>
<feature type="site" description="Important for catalytic activity, responsible for pKa modulation of the active site Glu and correct orientation of both the proton donor and substrate" evidence="7">
    <location>
        <position position="177"/>
    </location>
</feature>
<dbReference type="PANTHER" id="PTHR43772:SF2">
    <property type="entry name" value="PUTATIVE (AFU_ORTHOLOGUE AFUA_2G04480)-RELATED"/>
    <property type="match status" value="1"/>
</dbReference>
<evidence type="ECO:0000256" key="5">
    <source>
        <dbReference type="ARBA" id="ARBA00023295"/>
    </source>
</evidence>
<evidence type="ECO:0000313" key="9">
    <source>
        <dbReference type="EMBL" id="RHB31744.1"/>
    </source>
</evidence>
<keyword evidence="2" id="KW-0858">Xylan degradation</keyword>
<evidence type="ECO:0000256" key="6">
    <source>
        <dbReference type="PIRSR" id="PIRSR606710-1"/>
    </source>
</evidence>
<feature type="active site" description="Proton donor" evidence="6">
    <location>
        <position position="229"/>
    </location>
</feature>
<reference evidence="9 10" key="1">
    <citation type="submission" date="2018-08" db="EMBL/GenBank/DDBJ databases">
        <title>A genome reference for cultivated species of the human gut microbiota.</title>
        <authorList>
            <person name="Zou Y."/>
            <person name="Xue W."/>
            <person name="Luo G."/>
        </authorList>
    </citation>
    <scope>NUCLEOTIDE SEQUENCE [LARGE SCALE GENOMIC DNA]</scope>
    <source>
        <strain evidence="9 10">AM40-30BH</strain>
    </source>
</reference>
<evidence type="ECO:0000256" key="8">
    <source>
        <dbReference type="RuleBase" id="RU361187"/>
    </source>
</evidence>
<evidence type="ECO:0000256" key="3">
    <source>
        <dbReference type="ARBA" id="ARBA00022801"/>
    </source>
</evidence>
<dbReference type="InterPro" id="IPR008979">
    <property type="entry name" value="Galactose-bd-like_sf"/>
</dbReference>
<dbReference type="InterPro" id="IPR023296">
    <property type="entry name" value="Glyco_hydro_beta-prop_sf"/>
</dbReference>
<dbReference type="GO" id="GO:0045493">
    <property type="term" value="P:xylan catabolic process"/>
    <property type="evidence" value="ECO:0007669"/>
    <property type="project" value="UniProtKB-KW"/>
</dbReference>
<evidence type="ECO:0000256" key="1">
    <source>
        <dbReference type="ARBA" id="ARBA00009865"/>
    </source>
</evidence>
<dbReference type="EMBL" id="QSGO01000021">
    <property type="protein sequence ID" value="RHB31744.1"/>
    <property type="molecule type" value="Genomic_DNA"/>
</dbReference>
<dbReference type="SUPFAM" id="SSF49785">
    <property type="entry name" value="Galactose-binding domain-like"/>
    <property type="match status" value="1"/>
</dbReference>
<evidence type="ECO:0000256" key="2">
    <source>
        <dbReference type="ARBA" id="ARBA00022651"/>
    </source>
</evidence>
<keyword evidence="4" id="KW-0119">Carbohydrate metabolism</keyword>
<comment type="caution">
    <text evidence="9">The sequence shown here is derived from an EMBL/GenBank/DDBJ whole genome shotgun (WGS) entry which is preliminary data.</text>
</comment>
<organism evidence="9 10">
    <name type="scientific">Bacteroides nordii</name>
    <dbReference type="NCBI Taxonomy" id="291645"/>
    <lineage>
        <taxon>Bacteria</taxon>
        <taxon>Pseudomonadati</taxon>
        <taxon>Bacteroidota</taxon>
        <taxon>Bacteroidia</taxon>
        <taxon>Bacteroidales</taxon>
        <taxon>Bacteroidaceae</taxon>
        <taxon>Bacteroides</taxon>
    </lineage>
</organism>
<gene>
    <name evidence="9" type="ORF">DW888_17595</name>
</gene>
<dbReference type="Gene3D" id="2.115.10.20">
    <property type="entry name" value="Glycosyl hydrolase domain, family 43"/>
    <property type="match status" value="1"/>
</dbReference>
<comment type="similarity">
    <text evidence="1 8">Belongs to the glycosyl hydrolase 43 family.</text>
</comment>
<feature type="active site" description="Proton acceptor" evidence="6">
    <location>
        <position position="70"/>
    </location>
</feature>
<dbReference type="InterPro" id="IPR052176">
    <property type="entry name" value="Glycosyl_Hydrlase_43_Enz"/>
</dbReference>
<dbReference type="InterPro" id="IPR006710">
    <property type="entry name" value="Glyco_hydro_43"/>
</dbReference>
<dbReference type="PANTHER" id="PTHR43772">
    <property type="entry name" value="ENDO-1,4-BETA-XYLANASE"/>
    <property type="match status" value="1"/>
</dbReference>
<evidence type="ECO:0000256" key="4">
    <source>
        <dbReference type="ARBA" id="ARBA00023277"/>
    </source>
</evidence>
<proteinExistence type="inferred from homology"/>
<accession>A0A413VE03</accession>
<dbReference type="CDD" id="cd18608">
    <property type="entry name" value="GH43_F5-8_typeC-like"/>
    <property type="match status" value="1"/>
</dbReference>
<dbReference type="GO" id="GO:0004553">
    <property type="term" value="F:hydrolase activity, hydrolyzing O-glycosyl compounds"/>
    <property type="evidence" value="ECO:0007669"/>
    <property type="project" value="InterPro"/>
</dbReference>
<sequence>MIINKVIISLLHKVQCHSLILKMNMENSKRKISLIGKSKTCRRMLITMIGIILSVSAYSGNPFLPGNFADPCIITYKDTFYIYATTSVDATVWYSTDFKNWKLRTLNWPTSTHLRNMWAPAVIQGKDGRFYAYYSLKSQIYVGVADHPLGPFSNLLPDEAPFIKSREYFPPKIHSIDADCFIDDDGQAYLYWGSGWDFKDGVCAVGKLNDDMCSFKEVPVNITPKGYFEAPHVFKRDGKYYLMYSDGVYKDDTYKVRYAISDSPLGPFIEGKNSPILVSDTIRKVHGPGHNFTLKYKDEMYIVYHKHEYPLYNGSRQVCIDKMTFDKDSYINPVIPTEEDFVISVGRNENSKQVLPTTIIASSSLNANYRPNNAFDDSMGTLWLAQDSCDAFITISFREKKRVISCEPFFAEVRGAYNFQIDYQNEKGEWMVYYIGNNKDVEEWPITINKDVYTGAMRMNIKNADDNSRIGLWEWKIYAN</sequence>
<dbReference type="Gene3D" id="2.60.120.260">
    <property type="entry name" value="Galactose-binding domain-like"/>
    <property type="match status" value="1"/>
</dbReference>
<name>A0A413VE03_9BACE</name>
<dbReference type="Pfam" id="PF04616">
    <property type="entry name" value="Glyco_hydro_43"/>
    <property type="match status" value="1"/>
</dbReference>
<keyword evidence="3 8" id="KW-0378">Hydrolase</keyword>
<protein>
    <recommendedName>
        <fullName evidence="11">Glycosyl hydrolase family 43</fullName>
    </recommendedName>
</protein>
<evidence type="ECO:0000256" key="7">
    <source>
        <dbReference type="PIRSR" id="PIRSR606710-2"/>
    </source>
</evidence>
<keyword evidence="5 8" id="KW-0326">Glycosidase</keyword>
<keyword evidence="2" id="KW-0624">Polysaccharide degradation</keyword>
<dbReference type="Proteomes" id="UP000284379">
    <property type="component" value="Unassembled WGS sequence"/>
</dbReference>
<dbReference type="SUPFAM" id="SSF75005">
    <property type="entry name" value="Arabinanase/levansucrase/invertase"/>
    <property type="match status" value="1"/>
</dbReference>